<keyword evidence="1" id="KW-0472">Membrane</keyword>
<dbReference type="Proteomes" id="UP000799776">
    <property type="component" value="Unassembled WGS sequence"/>
</dbReference>
<dbReference type="AlphaFoldDB" id="A0A6A5YDN3"/>
<reference evidence="2" key="1">
    <citation type="journal article" date="2020" name="Stud. Mycol.">
        <title>101 Dothideomycetes genomes: a test case for predicting lifestyles and emergence of pathogens.</title>
        <authorList>
            <person name="Haridas S."/>
            <person name="Albert R."/>
            <person name="Binder M."/>
            <person name="Bloem J."/>
            <person name="Labutti K."/>
            <person name="Salamov A."/>
            <person name="Andreopoulos B."/>
            <person name="Baker S."/>
            <person name="Barry K."/>
            <person name="Bills G."/>
            <person name="Bluhm B."/>
            <person name="Cannon C."/>
            <person name="Castanera R."/>
            <person name="Culley D."/>
            <person name="Daum C."/>
            <person name="Ezra D."/>
            <person name="Gonzalez J."/>
            <person name="Henrissat B."/>
            <person name="Kuo A."/>
            <person name="Liang C."/>
            <person name="Lipzen A."/>
            <person name="Lutzoni F."/>
            <person name="Magnuson J."/>
            <person name="Mondo S."/>
            <person name="Nolan M."/>
            <person name="Ohm R."/>
            <person name="Pangilinan J."/>
            <person name="Park H.-J."/>
            <person name="Ramirez L."/>
            <person name="Alfaro M."/>
            <person name="Sun H."/>
            <person name="Tritt A."/>
            <person name="Yoshinaga Y."/>
            <person name="Zwiers L.-H."/>
            <person name="Turgeon B."/>
            <person name="Goodwin S."/>
            <person name="Spatafora J."/>
            <person name="Crous P."/>
            <person name="Grigoriev I."/>
        </authorList>
    </citation>
    <scope>NUCLEOTIDE SEQUENCE</scope>
    <source>
        <strain evidence="2">CBS 121410</strain>
    </source>
</reference>
<dbReference type="OrthoDB" id="5049160at2759"/>
<dbReference type="EMBL" id="ML978715">
    <property type="protein sequence ID" value="KAF2088951.1"/>
    <property type="molecule type" value="Genomic_DNA"/>
</dbReference>
<feature type="transmembrane region" description="Helical" evidence="1">
    <location>
        <begin position="200"/>
        <end position="222"/>
    </location>
</feature>
<proteinExistence type="predicted"/>
<evidence type="ECO:0000313" key="3">
    <source>
        <dbReference type="Proteomes" id="UP000799776"/>
    </source>
</evidence>
<keyword evidence="1" id="KW-1133">Transmembrane helix</keyword>
<sequence>MAPLETKGPLDIPDASSSDISIDLGLYIVSPGHRKQYVCFFLPVKAESTGEEIMLLLRRKLSEVNPRRCRCLGRLGSILAMRSMALEKATVSPLHGPVAEEQLELHPVFLRTHKISVMLTDAFEDPSALQGTANFAELHLKFCIRRDHPHQLAQHGALLISDRLNLTALCIWFFISFMLSIGIGLVTGVMLHTFSKFNCGLAIGSSVLAVLMGVQGLLIRLYS</sequence>
<evidence type="ECO:0000313" key="2">
    <source>
        <dbReference type="EMBL" id="KAF2088951.1"/>
    </source>
</evidence>
<organism evidence="2 3">
    <name type="scientific">Saccharata proteae CBS 121410</name>
    <dbReference type="NCBI Taxonomy" id="1314787"/>
    <lineage>
        <taxon>Eukaryota</taxon>
        <taxon>Fungi</taxon>
        <taxon>Dikarya</taxon>
        <taxon>Ascomycota</taxon>
        <taxon>Pezizomycotina</taxon>
        <taxon>Dothideomycetes</taxon>
        <taxon>Dothideomycetes incertae sedis</taxon>
        <taxon>Botryosphaeriales</taxon>
        <taxon>Saccharataceae</taxon>
        <taxon>Saccharata</taxon>
    </lineage>
</organism>
<protein>
    <submittedName>
        <fullName evidence="2">Uncharacterized protein</fullName>
    </submittedName>
</protein>
<feature type="transmembrane region" description="Helical" evidence="1">
    <location>
        <begin position="169"/>
        <end position="194"/>
    </location>
</feature>
<gene>
    <name evidence="2" type="ORF">K490DRAFT_64167</name>
</gene>
<accession>A0A6A5YDN3</accession>
<name>A0A6A5YDN3_9PEZI</name>
<evidence type="ECO:0000256" key="1">
    <source>
        <dbReference type="SAM" id="Phobius"/>
    </source>
</evidence>
<keyword evidence="1" id="KW-0812">Transmembrane</keyword>
<keyword evidence="3" id="KW-1185">Reference proteome</keyword>